<keyword evidence="3" id="KW-1185">Reference proteome</keyword>
<evidence type="ECO:0000256" key="1">
    <source>
        <dbReference type="SAM" id="MobiDB-lite"/>
    </source>
</evidence>
<proteinExistence type="predicted"/>
<accession>A0A1V4JZ41</accession>
<protein>
    <submittedName>
        <fullName evidence="2">Uncharacterized protein</fullName>
    </submittedName>
</protein>
<dbReference type="AlphaFoldDB" id="A0A1V4JZ41"/>
<feature type="region of interest" description="Disordered" evidence="1">
    <location>
        <begin position="39"/>
        <end position="58"/>
    </location>
</feature>
<gene>
    <name evidence="2" type="ORF">AV530_007701</name>
</gene>
<sequence>MQGKMQGETQNEKKGSPMKQDKCSDWDFRCVQSQPPCRRWDNTVETSASPPGLRQDNLFSLQNPSIKILA</sequence>
<feature type="compositionally biased region" description="Basic and acidic residues" evidence="1">
    <location>
        <begin position="10"/>
        <end position="23"/>
    </location>
</feature>
<dbReference type="Proteomes" id="UP000190648">
    <property type="component" value="Unassembled WGS sequence"/>
</dbReference>
<evidence type="ECO:0000313" key="2">
    <source>
        <dbReference type="EMBL" id="OPJ77365.1"/>
    </source>
</evidence>
<evidence type="ECO:0000313" key="3">
    <source>
        <dbReference type="Proteomes" id="UP000190648"/>
    </source>
</evidence>
<comment type="caution">
    <text evidence="2">The sequence shown here is derived from an EMBL/GenBank/DDBJ whole genome shotgun (WGS) entry which is preliminary data.</text>
</comment>
<feature type="region of interest" description="Disordered" evidence="1">
    <location>
        <begin position="1"/>
        <end position="23"/>
    </location>
</feature>
<name>A0A1V4JZ41_PATFA</name>
<reference evidence="2 3" key="1">
    <citation type="submission" date="2016-02" db="EMBL/GenBank/DDBJ databases">
        <title>Band-tailed pigeon sequencing and assembly.</title>
        <authorList>
            <person name="Soares A.E."/>
            <person name="Novak B.J."/>
            <person name="Rice E.S."/>
            <person name="O'Connell B."/>
            <person name="Chang D."/>
            <person name="Weber S."/>
            <person name="Shapiro B."/>
        </authorList>
    </citation>
    <scope>NUCLEOTIDE SEQUENCE [LARGE SCALE GENOMIC DNA]</scope>
    <source>
        <strain evidence="2">BTP2013</strain>
        <tissue evidence="2">Blood</tissue>
    </source>
</reference>
<organism evidence="2 3">
    <name type="scientific">Patagioenas fasciata monilis</name>
    <dbReference type="NCBI Taxonomy" id="372326"/>
    <lineage>
        <taxon>Eukaryota</taxon>
        <taxon>Metazoa</taxon>
        <taxon>Chordata</taxon>
        <taxon>Craniata</taxon>
        <taxon>Vertebrata</taxon>
        <taxon>Euteleostomi</taxon>
        <taxon>Archelosauria</taxon>
        <taxon>Archosauria</taxon>
        <taxon>Dinosauria</taxon>
        <taxon>Saurischia</taxon>
        <taxon>Theropoda</taxon>
        <taxon>Coelurosauria</taxon>
        <taxon>Aves</taxon>
        <taxon>Neognathae</taxon>
        <taxon>Neoaves</taxon>
        <taxon>Columbimorphae</taxon>
        <taxon>Columbiformes</taxon>
        <taxon>Columbidae</taxon>
        <taxon>Patagioenas</taxon>
    </lineage>
</organism>
<dbReference type="EMBL" id="LSYS01005497">
    <property type="protein sequence ID" value="OPJ77365.1"/>
    <property type="molecule type" value="Genomic_DNA"/>
</dbReference>